<evidence type="ECO:0000256" key="6">
    <source>
        <dbReference type="ARBA" id="ARBA00022912"/>
    </source>
</evidence>
<dbReference type="GO" id="GO:0005737">
    <property type="term" value="C:cytoplasm"/>
    <property type="evidence" value="ECO:0007669"/>
    <property type="project" value="TreeGrafter"/>
</dbReference>
<dbReference type="EMBL" id="MU128926">
    <property type="protein sequence ID" value="KAF9518172.1"/>
    <property type="molecule type" value="Genomic_DNA"/>
</dbReference>
<evidence type="ECO:0000259" key="12">
    <source>
        <dbReference type="PROSITE" id="PS50206"/>
    </source>
</evidence>
<dbReference type="GO" id="GO:0004725">
    <property type="term" value="F:protein tyrosine phosphatase activity"/>
    <property type="evidence" value="ECO:0007669"/>
    <property type="project" value="UniProtKB-UniRule"/>
</dbReference>
<dbReference type="PANTHER" id="PTHR10828:SF17">
    <property type="entry name" value="PROTEIN-TYROSINE-PHOSPHATASE"/>
    <property type="match status" value="1"/>
</dbReference>
<organism evidence="13 14">
    <name type="scientific">Hydnum rufescens UP504</name>
    <dbReference type="NCBI Taxonomy" id="1448309"/>
    <lineage>
        <taxon>Eukaryota</taxon>
        <taxon>Fungi</taxon>
        <taxon>Dikarya</taxon>
        <taxon>Basidiomycota</taxon>
        <taxon>Agaricomycotina</taxon>
        <taxon>Agaricomycetes</taxon>
        <taxon>Cantharellales</taxon>
        <taxon>Hydnaceae</taxon>
        <taxon>Hydnum</taxon>
    </lineage>
</organism>
<keyword evidence="14" id="KW-1185">Reference proteome</keyword>
<evidence type="ECO:0000256" key="10">
    <source>
        <dbReference type="RuleBase" id="RU368028"/>
    </source>
</evidence>
<feature type="compositionally biased region" description="Polar residues" evidence="11">
    <location>
        <begin position="255"/>
        <end position="268"/>
    </location>
</feature>
<dbReference type="FunFam" id="3.40.250.10:FF:000021">
    <property type="entry name" value="M-phase inducer phosphatase cdc-25.2"/>
    <property type="match status" value="1"/>
</dbReference>
<evidence type="ECO:0000256" key="3">
    <source>
        <dbReference type="ARBA" id="ARBA00022618"/>
    </source>
</evidence>
<feature type="compositionally biased region" description="Acidic residues" evidence="11">
    <location>
        <begin position="1"/>
        <end position="19"/>
    </location>
</feature>
<dbReference type="GO" id="GO:0051301">
    <property type="term" value="P:cell division"/>
    <property type="evidence" value="ECO:0007669"/>
    <property type="project" value="UniProtKB-UniRule"/>
</dbReference>
<evidence type="ECO:0000256" key="9">
    <source>
        <dbReference type="ARBA" id="ARBA00067190"/>
    </source>
</evidence>
<dbReference type="PROSITE" id="PS50206">
    <property type="entry name" value="RHODANESE_3"/>
    <property type="match status" value="1"/>
</dbReference>
<proteinExistence type="inferred from homology"/>
<feature type="region of interest" description="Disordered" evidence="11">
    <location>
        <begin position="1"/>
        <end position="70"/>
    </location>
</feature>
<keyword evidence="4 10" id="KW-0498">Mitosis</keyword>
<evidence type="ECO:0000256" key="8">
    <source>
        <dbReference type="ARBA" id="ARBA00051722"/>
    </source>
</evidence>
<keyword evidence="5 10" id="KW-0378">Hydrolase</keyword>
<accession>A0A9P6B6G5</accession>
<keyword evidence="7 10" id="KW-0131">Cell cycle</keyword>
<keyword evidence="3 10" id="KW-0132">Cell division</keyword>
<dbReference type="PANTHER" id="PTHR10828">
    <property type="entry name" value="M-PHASE INDUCER PHOSPHATASE DUAL SPECIFICITY PHOSPHATASE CDC25"/>
    <property type="match status" value="1"/>
</dbReference>
<dbReference type="InterPro" id="IPR036873">
    <property type="entry name" value="Rhodanese-like_dom_sf"/>
</dbReference>
<dbReference type="GO" id="GO:0010971">
    <property type="term" value="P:positive regulation of G2/M transition of mitotic cell cycle"/>
    <property type="evidence" value="ECO:0007669"/>
    <property type="project" value="TreeGrafter"/>
</dbReference>
<dbReference type="CDD" id="cd01530">
    <property type="entry name" value="Cdc25"/>
    <property type="match status" value="1"/>
</dbReference>
<feature type="region of interest" description="Disordered" evidence="11">
    <location>
        <begin position="255"/>
        <end position="282"/>
    </location>
</feature>
<evidence type="ECO:0000256" key="4">
    <source>
        <dbReference type="ARBA" id="ARBA00022776"/>
    </source>
</evidence>
<dbReference type="InterPro" id="IPR000751">
    <property type="entry name" value="MPI_Phosphatase"/>
</dbReference>
<evidence type="ECO:0000256" key="7">
    <source>
        <dbReference type="ARBA" id="ARBA00023306"/>
    </source>
</evidence>
<dbReference type="SMART" id="SM00450">
    <property type="entry name" value="RHOD"/>
    <property type="match status" value="1"/>
</dbReference>
<evidence type="ECO:0000313" key="13">
    <source>
        <dbReference type="EMBL" id="KAF9518172.1"/>
    </source>
</evidence>
<dbReference type="AlphaFoldDB" id="A0A9P6B6G5"/>
<protein>
    <recommendedName>
        <fullName evidence="9 10">M-phase inducer phosphatase</fullName>
        <ecNumber evidence="2 10">3.1.3.48</ecNumber>
    </recommendedName>
</protein>
<feature type="domain" description="Rhodanese" evidence="12">
    <location>
        <begin position="107"/>
        <end position="220"/>
    </location>
</feature>
<evidence type="ECO:0000256" key="2">
    <source>
        <dbReference type="ARBA" id="ARBA00013064"/>
    </source>
</evidence>
<comment type="function">
    <text evidence="10">Tyrosine protein phosphatase which functions as a dosage-dependent inducer of mitotic progression.</text>
</comment>
<comment type="similarity">
    <text evidence="1 10">Belongs to the MPI phosphatase family.</text>
</comment>
<dbReference type="InterPro" id="IPR001763">
    <property type="entry name" value="Rhodanese-like_dom"/>
</dbReference>
<feature type="region of interest" description="Disordered" evidence="11">
    <location>
        <begin position="302"/>
        <end position="344"/>
    </location>
</feature>
<dbReference type="Pfam" id="PF00581">
    <property type="entry name" value="Rhodanese"/>
    <property type="match status" value="1"/>
</dbReference>
<evidence type="ECO:0000256" key="5">
    <source>
        <dbReference type="ARBA" id="ARBA00022801"/>
    </source>
</evidence>
<evidence type="ECO:0000256" key="1">
    <source>
        <dbReference type="ARBA" id="ARBA00011065"/>
    </source>
</evidence>
<gene>
    <name evidence="13" type="ORF">BS47DRAFT_1289962</name>
</gene>
<dbReference type="Proteomes" id="UP000886523">
    <property type="component" value="Unassembled WGS sequence"/>
</dbReference>
<comment type="catalytic activity">
    <reaction evidence="8 10">
        <text>O-phospho-L-tyrosyl-[protein] + H2O = L-tyrosyl-[protein] + phosphate</text>
        <dbReference type="Rhea" id="RHEA:10684"/>
        <dbReference type="Rhea" id="RHEA-COMP:10136"/>
        <dbReference type="Rhea" id="RHEA-COMP:20101"/>
        <dbReference type="ChEBI" id="CHEBI:15377"/>
        <dbReference type="ChEBI" id="CHEBI:43474"/>
        <dbReference type="ChEBI" id="CHEBI:46858"/>
        <dbReference type="ChEBI" id="CHEBI:61978"/>
        <dbReference type="EC" id="3.1.3.48"/>
    </reaction>
</comment>
<reference evidence="13" key="1">
    <citation type="journal article" date="2020" name="Nat. Commun.">
        <title>Large-scale genome sequencing of mycorrhizal fungi provides insights into the early evolution of symbiotic traits.</title>
        <authorList>
            <person name="Miyauchi S."/>
            <person name="Kiss E."/>
            <person name="Kuo A."/>
            <person name="Drula E."/>
            <person name="Kohler A."/>
            <person name="Sanchez-Garcia M."/>
            <person name="Morin E."/>
            <person name="Andreopoulos B."/>
            <person name="Barry K.W."/>
            <person name="Bonito G."/>
            <person name="Buee M."/>
            <person name="Carver A."/>
            <person name="Chen C."/>
            <person name="Cichocki N."/>
            <person name="Clum A."/>
            <person name="Culley D."/>
            <person name="Crous P.W."/>
            <person name="Fauchery L."/>
            <person name="Girlanda M."/>
            <person name="Hayes R.D."/>
            <person name="Keri Z."/>
            <person name="LaButti K."/>
            <person name="Lipzen A."/>
            <person name="Lombard V."/>
            <person name="Magnuson J."/>
            <person name="Maillard F."/>
            <person name="Murat C."/>
            <person name="Nolan M."/>
            <person name="Ohm R.A."/>
            <person name="Pangilinan J."/>
            <person name="Pereira M.F."/>
            <person name="Perotto S."/>
            <person name="Peter M."/>
            <person name="Pfister S."/>
            <person name="Riley R."/>
            <person name="Sitrit Y."/>
            <person name="Stielow J.B."/>
            <person name="Szollosi G."/>
            <person name="Zifcakova L."/>
            <person name="Stursova M."/>
            <person name="Spatafora J.W."/>
            <person name="Tedersoo L."/>
            <person name="Vaario L.M."/>
            <person name="Yamada A."/>
            <person name="Yan M."/>
            <person name="Wang P."/>
            <person name="Xu J."/>
            <person name="Bruns T."/>
            <person name="Baldrian P."/>
            <person name="Vilgalys R."/>
            <person name="Dunand C."/>
            <person name="Henrissat B."/>
            <person name="Grigoriev I.V."/>
            <person name="Hibbett D."/>
            <person name="Nagy L.G."/>
            <person name="Martin F.M."/>
        </authorList>
    </citation>
    <scope>NUCLEOTIDE SEQUENCE</scope>
    <source>
        <strain evidence="13">UP504</strain>
    </source>
</reference>
<keyword evidence="6 10" id="KW-0904">Protein phosphatase</keyword>
<dbReference type="Gene3D" id="3.40.250.10">
    <property type="entry name" value="Rhodanese-like domain"/>
    <property type="match status" value="1"/>
</dbReference>
<dbReference type="OrthoDB" id="26523at2759"/>
<dbReference type="EC" id="3.1.3.48" evidence="2 10"/>
<dbReference type="PRINTS" id="PR00716">
    <property type="entry name" value="MPIPHPHTASE"/>
</dbReference>
<feature type="compositionally biased region" description="Polar residues" evidence="11">
    <location>
        <begin position="53"/>
        <end position="62"/>
    </location>
</feature>
<comment type="caution">
    <text evidence="13">The sequence shown here is derived from an EMBL/GenBank/DDBJ whole genome shotgun (WGS) entry which is preliminary data.</text>
</comment>
<dbReference type="GO" id="GO:0005634">
    <property type="term" value="C:nucleus"/>
    <property type="evidence" value="ECO:0007669"/>
    <property type="project" value="TreeGrafter"/>
</dbReference>
<dbReference type="GO" id="GO:0000086">
    <property type="term" value="P:G2/M transition of mitotic cell cycle"/>
    <property type="evidence" value="ECO:0007669"/>
    <property type="project" value="TreeGrafter"/>
</dbReference>
<evidence type="ECO:0000313" key="14">
    <source>
        <dbReference type="Proteomes" id="UP000886523"/>
    </source>
</evidence>
<sequence>MSAGLDDDDDDERSSDFEVDTNSPAHRAQAARRENVGRLGNRTRPHSRIDPSPLSSSGQNTFPGLPGFGDSEADGKILPCHKVREDGLMRITSDTLHDLVDGVYDALIENYMIIDCRFEYEHNGGHIPGSVNLNTNDAIEEYLLSSDKPMASRSGDGVRKTILVFHCEFSVKRAPTFAKHLRSKDRSMNGHIYPKIHYPEVYVLEGGYSQYYSCHPEHCTPNGYVRMDDPAYQRARATDLNDFRRWNRARSFTYGEQRTGSSVTSQEAPTEGTRPMSTDTGANGKVGLSFAAAKAAFGRRGGERVSNGVAGGLSTLQEDGDSSCASETDVGDSPCPPSNRTSLTIMGVTKPRGMQRAMTTALSNTRR</sequence>
<evidence type="ECO:0000256" key="11">
    <source>
        <dbReference type="SAM" id="MobiDB-lite"/>
    </source>
</evidence>
<dbReference type="SUPFAM" id="SSF52821">
    <property type="entry name" value="Rhodanese/Cell cycle control phosphatase"/>
    <property type="match status" value="1"/>
</dbReference>
<dbReference type="GO" id="GO:0110032">
    <property type="term" value="P:positive regulation of G2/MI transition of meiotic cell cycle"/>
    <property type="evidence" value="ECO:0007669"/>
    <property type="project" value="TreeGrafter"/>
</dbReference>
<name>A0A9P6B6G5_9AGAM</name>